<reference evidence="4" key="1">
    <citation type="journal article" date="2008" name="FEMS Microbiol. Rev.">
        <title>Structure and genetics of Shigella O antigens.</title>
        <authorList>
            <person name="Liu B."/>
            <person name="Knirel Y.A."/>
            <person name="Feng L."/>
            <person name="Perepelov A.V."/>
            <person name="Senchenkova S.N."/>
            <person name="Wang Q."/>
            <person name="Reeves P.R."/>
            <person name="Wang L."/>
        </authorList>
    </citation>
    <scope>NUCLEOTIDE SEQUENCE</scope>
</reference>
<organism evidence="4">
    <name type="scientific">Shigella boydii</name>
    <dbReference type="NCBI Taxonomy" id="621"/>
    <lineage>
        <taxon>Bacteria</taxon>
        <taxon>Pseudomonadati</taxon>
        <taxon>Pseudomonadota</taxon>
        <taxon>Gammaproteobacteria</taxon>
        <taxon>Enterobacterales</taxon>
        <taxon>Enterobacteriaceae</taxon>
        <taxon>Shigella</taxon>
    </lineage>
</organism>
<feature type="domain" description="Glycosyl transferase family 1" evidence="2">
    <location>
        <begin position="176"/>
        <end position="305"/>
    </location>
</feature>
<reference evidence="5 6" key="2">
    <citation type="submission" date="2018-06" db="EMBL/GenBank/DDBJ databases">
        <authorList>
            <consortium name="Pathogen Informatics"/>
            <person name="Doyle S."/>
        </authorList>
    </citation>
    <scope>NUCLEOTIDE SEQUENCE [LARGE SCALE GENOMIC DNA]</scope>
    <source>
        <strain evidence="5 6">NCTC8576</strain>
    </source>
</reference>
<dbReference type="PANTHER" id="PTHR46401">
    <property type="entry name" value="GLYCOSYLTRANSFERASE WBBK-RELATED"/>
    <property type="match status" value="1"/>
</dbReference>
<dbReference type="SUPFAM" id="SSF53756">
    <property type="entry name" value="UDP-Glycosyltransferase/glycogen phosphorylase"/>
    <property type="match status" value="1"/>
</dbReference>
<dbReference type="EMBL" id="UAUR01000007">
    <property type="protein sequence ID" value="SPZ87945.1"/>
    <property type="molecule type" value="Genomic_DNA"/>
</dbReference>
<dbReference type="AlphaFoldDB" id="B5L383"/>
<dbReference type="Pfam" id="PF00534">
    <property type="entry name" value="Glycos_transf_1"/>
    <property type="match status" value="1"/>
</dbReference>
<evidence type="ECO:0000259" key="3">
    <source>
        <dbReference type="Pfam" id="PF13477"/>
    </source>
</evidence>
<name>B5L383_SHIBO</name>
<evidence type="ECO:0000313" key="4">
    <source>
        <dbReference type="EMBL" id="ACA24753.1"/>
    </source>
</evidence>
<dbReference type="Proteomes" id="UP000251799">
    <property type="component" value="Unassembled WGS sequence"/>
</dbReference>
<proteinExistence type="predicted"/>
<dbReference type="EMBL" id="EU294163">
    <property type="protein sequence ID" value="ACA24753.1"/>
    <property type="molecule type" value="Genomic_DNA"/>
</dbReference>
<keyword evidence="1 5" id="KW-0808">Transferase</keyword>
<dbReference type="PANTHER" id="PTHR46401:SF2">
    <property type="entry name" value="GLYCOSYLTRANSFERASE WBBK-RELATED"/>
    <property type="match status" value="1"/>
</dbReference>
<evidence type="ECO:0000313" key="6">
    <source>
        <dbReference type="Proteomes" id="UP000251799"/>
    </source>
</evidence>
<dbReference type="GO" id="GO:0016757">
    <property type="term" value="F:glycosyltransferase activity"/>
    <property type="evidence" value="ECO:0007669"/>
    <property type="project" value="InterPro"/>
</dbReference>
<dbReference type="InterPro" id="IPR028098">
    <property type="entry name" value="Glyco_trans_4-like_N"/>
</dbReference>
<feature type="domain" description="Glycosyltransferase subfamily 4-like N-terminal" evidence="3">
    <location>
        <begin position="2"/>
        <end position="124"/>
    </location>
</feature>
<protein>
    <submittedName>
        <fullName evidence="5">Glycosyl transferases group 1</fullName>
    </submittedName>
    <submittedName>
        <fullName evidence="4">WfdU</fullName>
    </submittedName>
</protein>
<evidence type="ECO:0000256" key="1">
    <source>
        <dbReference type="ARBA" id="ARBA00022679"/>
    </source>
</evidence>
<dbReference type="RefSeq" id="WP_064680843.1">
    <property type="nucleotide sequence ID" value="NZ_CABWCZ010000001.1"/>
</dbReference>
<dbReference type="InterPro" id="IPR001296">
    <property type="entry name" value="Glyco_trans_1"/>
</dbReference>
<dbReference type="Pfam" id="PF13477">
    <property type="entry name" value="Glyco_trans_4_2"/>
    <property type="match status" value="1"/>
</dbReference>
<gene>
    <name evidence="4" type="primary">wfdU</name>
    <name evidence="5" type="ORF">NCTC8576_04349</name>
</gene>
<evidence type="ECO:0000259" key="2">
    <source>
        <dbReference type="Pfam" id="PF00534"/>
    </source>
</evidence>
<evidence type="ECO:0000313" key="5">
    <source>
        <dbReference type="EMBL" id="SPZ87945.1"/>
    </source>
</evidence>
<accession>B5L383</accession>
<sequence length="371" mass="43070">MRVLVFGPMISGHISNWIHGSKEYIDYRIVTLHYDKSISENVGIGEIYKIPRLTKTKFDFIYAPVFLLFYFFLLKPELVHVHFFSSYGLISCVLPRKVKKILSVWGSDINNTIKKRGILGKIYVKAMKSFCVVNSPARHITNKIISYFNVNQERIHTFQYGVDVGFFSDEKTSSIRDDKCITITSVRNWDNIYNIESFLEAVIDMKDYDCKGYFFNINILGRSSSKTTHDKIIELTKKCEGDNYKVNLIGFIQKEELRSILHKSDFVLSIPSNDGAPLSLMEGVLCNCFPIVSDIDANRELLGNHAMYLNLHDDIDMKSVFSRCVKLIDSNQYRCSIEYNRDTIIKMFDINKNTKRMVDIYYRVVSQKEFL</sequence>
<dbReference type="Gene3D" id="3.40.50.2000">
    <property type="entry name" value="Glycogen Phosphorylase B"/>
    <property type="match status" value="2"/>
</dbReference>